<organism evidence="1 2">
    <name type="scientific">Eragrostis curvula</name>
    <name type="common">weeping love grass</name>
    <dbReference type="NCBI Taxonomy" id="38414"/>
    <lineage>
        <taxon>Eukaryota</taxon>
        <taxon>Viridiplantae</taxon>
        <taxon>Streptophyta</taxon>
        <taxon>Embryophyta</taxon>
        <taxon>Tracheophyta</taxon>
        <taxon>Spermatophyta</taxon>
        <taxon>Magnoliopsida</taxon>
        <taxon>Liliopsida</taxon>
        <taxon>Poales</taxon>
        <taxon>Poaceae</taxon>
        <taxon>PACMAD clade</taxon>
        <taxon>Chloridoideae</taxon>
        <taxon>Eragrostideae</taxon>
        <taxon>Eragrostidinae</taxon>
        <taxon>Eragrostis</taxon>
    </lineage>
</organism>
<protein>
    <submittedName>
        <fullName evidence="1">Uncharacterized protein</fullName>
    </submittedName>
</protein>
<dbReference type="EMBL" id="RWGY01000087">
    <property type="protein sequence ID" value="TVU04210.1"/>
    <property type="molecule type" value="Genomic_DNA"/>
</dbReference>
<proteinExistence type="predicted"/>
<evidence type="ECO:0000313" key="2">
    <source>
        <dbReference type="Proteomes" id="UP000324897"/>
    </source>
</evidence>
<dbReference type="AlphaFoldDB" id="A0A5J9SZ30"/>
<gene>
    <name evidence="1" type="ORF">EJB05_50236</name>
</gene>
<keyword evidence="2" id="KW-1185">Reference proteome</keyword>
<name>A0A5J9SZ30_9POAL</name>
<dbReference type="Gramene" id="TVU04210">
    <property type="protein sequence ID" value="TVU04210"/>
    <property type="gene ID" value="EJB05_50236"/>
</dbReference>
<evidence type="ECO:0000313" key="1">
    <source>
        <dbReference type="EMBL" id="TVU04210.1"/>
    </source>
</evidence>
<feature type="non-terminal residue" evidence="1">
    <location>
        <position position="1"/>
    </location>
</feature>
<accession>A0A5J9SZ30</accession>
<reference evidence="1 2" key="1">
    <citation type="journal article" date="2019" name="Sci. Rep.">
        <title>A high-quality genome of Eragrostis curvula grass provides insights into Poaceae evolution and supports new strategies to enhance forage quality.</title>
        <authorList>
            <person name="Carballo J."/>
            <person name="Santos B.A.C.M."/>
            <person name="Zappacosta D."/>
            <person name="Garbus I."/>
            <person name="Selva J.P."/>
            <person name="Gallo C.A."/>
            <person name="Diaz A."/>
            <person name="Albertini E."/>
            <person name="Caccamo M."/>
            <person name="Echenique V."/>
        </authorList>
    </citation>
    <scope>NUCLEOTIDE SEQUENCE [LARGE SCALE GENOMIC DNA]</scope>
    <source>
        <strain evidence="2">cv. Victoria</strain>
        <tissue evidence="1">Leaf</tissue>
    </source>
</reference>
<comment type="caution">
    <text evidence="1">The sequence shown here is derived from an EMBL/GenBank/DDBJ whole genome shotgun (WGS) entry which is preliminary data.</text>
</comment>
<sequence>MATSVGIDVPGDPANGMPSKFTSACILKSSITYPKITARRYLNRQEIPLRYGSILAGTRSEFQLSQHNVAVFQQLDLQFW</sequence>
<dbReference type="Proteomes" id="UP000324897">
    <property type="component" value="Unassembled WGS sequence"/>
</dbReference>